<dbReference type="Proteomes" id="UP000321805">
    <property type="component" value="Chromosome"/>
</dbReference>
<dbReference type="GO" id="GO:0050660">
    <property type="term" value="F:flavin adenine dinucleotide binding"/>
    <property type="evidence" value="ECO:0007669"/>
    <property type="project" value="InterPro"/>
</dbReference>
<dbReference type="InterPro" id="IPR037069">
    <property type="entry name" value="AcylCoA_DH/ox_N_sf"/>
</dbReference>
<evidence type="ECO:0000313" key="2">
    <source>
        <dbReference type="Proteomes" id="UP000321805"/>
    </source>
</evidence>
<dbReference type="InterPro" id="IPR046373">
    <property type="entry name" value="Acyl-CoA_Oxase/DH_mid-dom_sf"/>
</dbReference>
<dbReference type="Gene3D" id="1.10.540.10">
    <property type="entry name" value="Acyl-CoA dehydrogenase/oxidase, N-terminal domain"/>
    <property type="match status" value="1"/>
</dbReference>
<evidence type="ECO:0000313" key="1">
    <source>
        <dbReference type="EMBL" id="QEC47053.1"/>
    </source>
</evidence>
<gene>
    <name evidence="1" type="ORF">FSW04_05265</name>
</gene>
<sequence length="299" mass="30220">MVALAEELAITAAVHGHGTRGHAAALRDARYLSAPIPASRGGLGVTSVHDVVLASTRLARGDPALARGDPALARGVTPHLVAVLGLARSWRRAIRSDQHARARAFEAPMRLVARGGVVLAAALGASGRSAPGPIPVATRTDGGWRVDGRALVCAIGPVASVLSIPVTYTGEDDGACRAHVLVPVAAPGLAVDGVAPAAALRGPGLHTVTLDGVALVPDALGTGAPWRDAIDELDRELIARLLGAAASPRVAAPALLRLAARLDAMAAPDEAGLLALLDEAEAVQERTWPPCQVAAAAGL</sequence>
<keyword evidence="2" id="KW-1185">Reference proteome</keyword>
<organism evidence="1 2">
    <name type="scientific">Baekduia soli</name>
    <dbReference type="NCBI Taxonomy" id="496014"/>
    <lineage>
        <taxon>Bacteria</taxon>
        <taxon>Bacillati</taxon>
        <taxon>Actinomycetota</taxon>
        <taxon>Thermoleophilia</taxon>
        <taxon>Solirubrobacterales</taxon>
        <taxon>Baekduiaceae</taxon>
        <taxon>Baekduia</taxon>
    </lineage>
</organism>
<dbReference type="InterPro" id="IPR009100">
    <property type="entry name" value="AcylCoA_DH/oxidase_NM_dom_sf"/>
</dbReference>
<proteinExistence type="predicted"/>
<protein>
    <submittedName>
        <fullName evidence="1">Acyl-CoA dehydrogenase</fullName>
    </submittedName>
</protein>
<dbReference type="OrthoDB" id="2986495at2"/>
<dbReference type="Gene3D" id="2.40.110.10">
    <property type="entry name" value="Butyryl-CoA Dehydrogenase, subunit A, domain 2"/>
    <property type="match status" value="1"/>
</dbReference>
<dbReference type="KEGG" id="bsol:FSW04_05265"/>
<reference evidence="1 2" key="1">
    <citation type="journal article" date="2018" name="J. Microbiol.">
        <title>Baekduia soli gen. nov., sp. nov., a novel bacterium isolated from the soil of Baekdu Mountain and proposal of a novel family name, Baekduiaceae fam. nov.</title>
        <authorList>
            <person name="An D.S."/>
            <person name="Siddiqi M.Z."/>
            <person name="Kim K.H."/>
            <person name="Yu H.S."/>
            <person name="Im W.T."/>
        </authorList>
    </citation>
    <scope>NUCLEOTIDE SEQUENCE [LARGE SCALE GENOMIC DNA]</scope>
    <source>
        <strain evidence="1 2">BR7-21</strain>
    </source>
</reference>
<dbReference type="GO" id="GO:0016627">
    <property type="term" value="F:oxidoreductase activity, acting on the CH-CH group of donors"/>
    <property type="evidence" value="ECO:0007669"/>
    <property type="project" value="InterPro"/>
</dbReference>
<accession>A0A5B8U244</accession>
<dbReference type="RefSeq" id="WP_146916989.1">
    <property type="nucleotide sequence ID" value="NZ_CP042430.1"/>
</dbReference>
<dbReference type="AlphaFoldDB" id="A0A5B8U244"/>
<name>A0A5B8U244_9ACTN</name>
<dbReference type="EMBL" id="CP042430">
    <property type="protein sequence ID" value="QEC47053.1"/>
    <property type="molecule type" value="Genomic_DNA"/>
</dbReference>
<dbReference type="SUPFAM" id="SSF56645">
    <property type="entry name" value="Acyl-CoA dehydrogenase NM domain-like"/>
    <property type="match status" value="1"/>
</dbReference>